<proteinExistence type="predicted"/>
<evidence type="ECO:0000313" key="2">
    <source>
        <dbReference type="EMBL" id="KAG8094482.1"/>
    </source>
</evidence>
<evidence type="ECO:0000256" key="1">
    <source>
        <dbReference type="SAM" id="MobiDB-lite"/>
    </source>
</evidence>
<evidence type="ECO:0000313" key="3">
    <source>
        <dbReference type="Proteomes" id="UP000729402"/>
    </source>
</evidence>
<dbReference type="EMBL" id="JAAALK010000080">
    <property type="protein sequence ID" value="KAG8094482.1"/>
    <property type="molecule type" value="Genomic_DNA"/>
</dbReference>
<accession>A0A8J6BS53</accession>
<dbReference type="Proteomes" id="UP000729402">
    <property type="component" value="Unassembled WGS sequence"/>
</dbReference>
<name>A0A8J6BS53_ZIZPA</name>
<organism evidence="2 3">
    <name type="scientific">Zizania palustris</name>
    <name type="common">Northern wild rice</name>
    <dbReference type="NCBI Taxonomy" id="103762"/>
    <lineage>
        <taxon>Eukaryota</taxon>
        <taxon>Viridiplantae</taxon>
        <taxon>Streptophyta</taxon>
        <taxon>Embryophyta</taxon>
        <taxon>Tracheophyta</taxon>
        <taxon>Spermatophyta</taxon>
        <taxon>Magnoliopsida</taxon>
        <taxon>Liliopsida</taxon>
        <taxon>Poales</taxon>
        <taxon>Poaceae</taxon>
        <taxon>BOP clade</taxon>
        <taxon>Oryzoideae</taxon>
        <taxon>Oryzeae</taxon>
        <taxon>Zizaniinae</taxon>
        <taxon>Zizania</taxon>
    </lineage>
</organism>
<reference evidence="2" key="2">
    <citation type="submission" date="2021-02" db="EMBL/GenBank/DDBJ databases">
        <authorList>
            <person name="Kimball J.A."/>
            <person name="Haas M.W."/>
            <person name="Macchietto M."/>
            <person name="Kono T."/>
            <person name="Duquette J."/>
            <person name="Shao M."/>
        </authorList>
    </citation>
    <scope>NUCLEOTIDE SEQUENCE</scope>
    <source>
        <tissue evidence="2">Fresh leaf tissue</tissue>
    </source>
</reference>
<protein>
    <submittedName>
        <fullName evidence="2">Uncharacterized protein</fullName>
    </submittedName>
</protein>
<comment type="caution">
    <text evidence="2">The sequence shown here is derived from an EMBL/GenBank/DDBJ whole genome shotgun (WGS) entry which is preliminary data.</text>
</comment>
<gene>
    <name evidence="2" type="ORF">GUJ93_ZPchr0012g21976</name>
</gene>
<feature type="region of interest" description="Disordered" evidence="1">
    <location>
        <begin position="29"/>
        <end position="82"/>
    </location>
</feature>
<feature type="compositionally biased region" description="Basic and acidic residues" evidence="1">
    <location>
        <begin position="51"/>
        <end position="80"/>
    </location>
</feature>
<reference evidence="2" key="1">
    <citation type="journal article" date="2021" name="bioRxiv">
        <title>Whole Genome Assembly and Annotation of Northern Wild Rice, Zizania palustris L., Supports a Whole Genome Duplication in the Zizania Genus.</title>
        <authorList>
            <person name="Haas M."/>
            <person name="Kono T."/>
            <person name="Macchietto M."/>
            <person name="Millas R."/>
            <person name="McGilp L."/>
            <person name="Shao M."/>
            <person name="Duquette J."/>
            <person name="Hirsch C.N."/>
            <person name="Kimball J."/>
        </authorList>
    </citation>
    <scope>NUCLEOTIDE SEQUENCE</scope>
    <source>
        <tissue evidence="2">Fresh leaf tissue</tissue>
    </source>
</reference>
<sequence length="223" mass="24478">MASTLPKFPYDATGFPITPSPSLIAVAGAQGDYEGGDDEVPQSLPLPVDEEGTKPKEEENRNKYRDRHRDRGRTHPEPSVRGKPRAACYLVEAGCLVALSCSKGHQVGQWWQGVLGECWCFCRGRGAWLTRSVPPAGAPETEDLAASSSLATRTIDLSRGGDVFEGDRAPSRWLWRRTAASSKGRAPRRRFWRGTVESLEGGVRGDLVREPVEGKIVVSYTRN</sequence>
<dbReference type="AlphaFoldDB" id="A0A8J6BS53"/>
<keyword evidence="3" id="KW-1185">Reference proteome</keyword>